<evidence type="ECO:0000313" key="5">
    <source>
        <dbReference type="Proteomes" id="UP000618931"/>
    </source>
</evidence>
<dbReference type="InterPro" id="IPR050300">
    <property type="entry name" value="GDXG_lipolytic_enzyme"/>
</dbReference>
<dbReference type="InterPro" id="IPR029058">
    <property type="entry name" value="AB_hydrolase_fold"/>
</dbReference>
<accession>A0ABS0IAU8</accession>
<evidence type="ECO:0000313" key="4">
    <source>
        <dbReference type="EMBL" id="MBF9223697.1"/>
    </source>
</evidence>
<feature type="signal peptide" evidence="2">
    <location>
        <begin position="1"/>
        <end position="21"/>
    </location>
</feature>
<evidence type="ECO:0000256" key="1">
    <source>
        <dbReference type="ARBA" id="ARBA00022801"/>
    </source>
</evidence>
<dbReference type="Proteomes" id="UP000618931">
    <property type="component" value="Unassembled WGS sequence"/>
</dbReference>
<dbReference type="InterPro" id="IPR026444">
    <property type="entry name" value="Secre_tail"/>
</dbReference>
<reference evidence="4 5" key="1">
    <citation type="submission" date="2020-11" db="EMBL/GenBank/DDBJ databases">
        <authorList>
            <person name="Kim M.K."/>
        </authorList>
    </citation>
    <scope>NUCLEOTIDE SEQUENCE [LARGE SCALE GENOMIC DNA]</scope>
    <source>
        <strain evidence="4 5">BT662</strain>
    </source>
</reference>
<comment type="caution">
    <text evidence="4">The sequence shown here is derived from an EMBL/GenBank/DDBJ whole genome shotgun (WGS) entry which is preliminary data.</text>
</comment>
<dbReference type="EMBL" id="JADQDM010000017">
    <property type="protein sequence ID" value="MBF9223697.1"/>
    <property type="molecule type" value="Genomic_DNA"/>
</dbReference>
<evidence type="ECO:0000259" key="3">
    <source>
        <dbReference type="Pfam" id="PF20434"/>
    </source>
</evidence>
<keyword evidence="1" id="KW-0378">Hydrolase</keyword>
<dbReference type="PANTHER" id="PTHR48081">
    <property type="entry name" value="AB HYDROLASE SUPERFAMILY PROTEIN C4A8.06C"/>
    <property type="match status" value="1"/>
</dbReference>
<keyword evidence="5" id="KW-1185">Reference proteome</keyword>
<feature type="chain" id="PRO_5046974791" evidence="2">
    <location>
        <begin position="22"/>
        <end position="983"/>
    </location>
</feature>
<proteinExistence type="predicted"/>
<gene>
    <name evidence="4" type="ORF">I2H31_21515</name>
</gene>
<sequence length="983" mass="101315">MKASLLLVWLLVLGTWQAACAQAPVDTTGGRYFQPVFTGVTATPNVQFGATVDFLGRPQPLLMDIYQPTGDATAQRPVIIFAHQGGFVTGSRTESYMVAVCTQFARLGYVTASIDYRLNPFLVLTPTDTAGVSLAAIRGMQDLRAAVRFFREDAATANTYRVSPSRIVVGGASAGGFMALEVGYLDKVSETPANLNLTAADIEGSSGHPGYSSAVLAVLNLSGATSPVSIIEPGNVPLYSAHGTADAVVPYLKGRVGAGLPPKYVFGSGLLNPYAGSVGVPNVLRRFSKAPHIPQYPVQSASTGSANSAAYADTTYRDIRAFLRPLLGPFVAARPSLLITSGVVGVAAGDYQDITITGGQGRLDGNITVYGTLTVRGTAGQLPGSLNTNCFVVDGPGNFDLQAGGALSICDPAGISASGATGAIRNTGTRTFSADANYAYIGFANQVTGDGLPTTVRELEVALVTGNTLTLSQPVNVAQRFLPTSGTLNNSAQVLTLLSGPGGTALITPGPGTLVNGFNVQRYLDPSVNRGLGYRHLSLPFDYNGFVNVTGPAFTMSISTGYNGSSRPDLVTPFPNVFGYDQQRALTSPATSYSEFDKGWFVVANTFASRRGLGYAVNVAAGQALTLSGPLTHNNEDIAVTLSAAATPTAGWHLLGNPFASALSWDAVPVPAGMSGAMYIFVSNTQYTGNYRAYVNGVGGSGATIPLGQAFFVRSLASAPVTLTFPLSARITNYAAANTQTVQRGPVDARPRLRLTLAAAATPALADEAYLYQEAGATPAPDAAYDAAKLPNSSGLNLATVANGEELAINGLPVAGAPATVPLALTVPQPGAYVLTAAELANYAPGALTLTDALTGTRTPLAAGTRYAFTVAGATAPGRFALELSAAGVLATSPAQALAAQLQVYPNPASSSFRVALPLPAGAAAPAVAELTNALGQTVRRQPLTATGRLLTGEVEVRGLAPGVYQLHLRVAGQPLVRRVVVQ</sequence>
<name>A0ABS0IAU8_9BACT</name>
<organism evidence="4 5">
    <name type="scientific">Hymenobacter ruricola</name>
    <dbReference type="NCBI Taxonomy" id="2791023"/>
    <lineage>
        <taxon>Bacteria</taxon>
        <taxon>Pseudomonadati</taxon>
        <taxon>Bacteroidota</taxon>
        <taxon>Cytophagia</taxon>
        <taxon>Cytophagales</taxon>
        <taxon>Hymenobacteraceae</taxon>
        <taxon>Hymenobacter</taxon>
    </lineage>
</organism>
<dbReference type="RefSeq" id="WP_196295123.1">
    <property type="nucleotide sequence ID" value="NZ_JADQDM010000017.1"/>
</dbReference>
<keyword evidence="2" id="KW-0732">Signal</keyword>
<protein>
    <submittedName>
        <fullName evidence="4">Carboxylesterase family protein</fullName>
    </submittedName>
</protein>
<dbReference type="NCBIfam" id="TIGR04183">
    <property type="entry name" value="Por_Secre_tail"/>
    <property type="match status" value="1"/>
</dbReference>
<dbReference type="Gene3D" id="3.40.50.1820">
    <property type="entry name" value="alpha/beta hydrolase"/>
    <property type="match status" value="1"/>
</dbReference>
<dbReference type="InterPro" id="IPR049492">
    <property type="entry name" value="BD-FAE-like_dom"/>
</dbReference>
<dbReference type="Pfam" id="PF20434">
    <property type="entry name" value="BD-FAE"/>
    <property type="match status" value="1"/>
</dbReference>
<evidence type="ECO:0000256" key="2">
    <source>
        <dbReference type="SAM" id="SignalP"/>
    </source>
</evidence>
<feature type="domain" description="BD-FAE-like" evidence="3">
    <location>
        <begin position="63"/>
        <end position="195"/>
    </location>
</feature>
<dbReference type="SUPFAM" id="SSF53474">
    <property type="entry name" value="alpha/beta-Hydrolases"/>
    <property type="match status" value="1"/>
</dbReference>